<accession>N1USD8</accession>
<gene>
    <name evidence="2" type="ORF">D477_015581</name>
</gene>
<evidence type="ECO:0000313" key="2">
    <source>
        <dbReference type="EMBL" id="EMY33301.1"/>
    </source>
</evidence>
<dbReference type="PANTHER" id="PTHR43668:SF2">
    <property type="entry name" value="ALLANTOINASE"/>
    <property type="match status" value="1"/>
</dbReference>
<evidence type="ECO:0000259" key="1">
    <source>
        <dbReference type="Pfam" id="PF01979"/>
    </source>
</evidence>
<name>N1USD8_9MICC</name>
<dbReference type="InterPro" id="IPR050138">
    <property type="entry name" value="DHOase/Allantoinase_Hydrolase"/>
</dbReference>
<dbReference type="Pfam" id="PF01979">
    <property type="entry name" value="Amidohydro_1"/>
    <property type="match status" value="1"/>
</dbReference>
<dbReference type="SUPFAM" id="SSF51556">
    <property type="entry name" value="Metallo-dependent hydrolases"/>
    <property type="match status" value="1"/>
</dbReference>
<dbReference type="Gene3D" id="2.30.40.10">
    <property type="entry name" value="Urease, subunit C, domain 1"/>
    <property type="match status" value="1"/>
</dbReference>
<comment type="caution">
    <text evidence="2">The sequence shown here is derived from an EMBL/GenBank/DDBJ whole genome shotgun (WGS) entry which is preliminary data.</text>
</comment>
<dbReference type="GO" id="GO:0006145">
    <property type="term" value="P:purine nucleobase catabolic process"/>
    <property type="evidence" value="ECO:0007669"/>
    <property type="project" value="TreeGrafter"/>
</dbReference>
<dbReference type="EMBL" id="ANPE02000187">
    <property type="protein sequence ID" value="EMY33301.1"/>
    <property type="molecule type" value="Genomic_DNA"/>
</dbReference>
<feature type="domain" description="Amidohydrolase-related" evidence="1">
    <location>
        <begin position="50"/>
        <end position="430"/>
    </location>
</feature>
<reference evidence="2 3" key="1">
    <citation type="journal article" date="2013" name="Genome Announc.">
        <title>Draft Genome Sequence of Arthrobacter crystallopoietes Strain BAB-32, Revealing Genes for Bioremediation.</title>
        <authorList>
            <person name="Joshi M.N."/>
            <person name="Pandit A.S."/>
            <person name="Sharma A."/>
            <person name="Pandya R.V."/>
            <person name="Desai S.M."/>
            <person name="Saxena A.K."/>
            <person name="Bagatharia S.B."/>
        </authorList>
    </citation>
    <scope>NUCLEOTIDE SEQUENCE [LARGE SCALE GENOMIC DNA]</scope>
    <source>
        <strain evidence="2 3">BAB-32</strain>
    </source>
</reference>
<protein>
    <submittedName>
        <fullName evidence="2">Amidohydrolase</fullName>
    </submittedName>
</protein>
<dbReference type="InterPro" id="IPR011059">
    <property type="entry name" value="Metal-dep_hydrolase_composite"/>
</dbReference>
<dbReference type="SUPFAM" id="SSF51338">
    <property type="entry name" value="Composite domain of metallo-dependent hydrolases"/>
    <property type="match status" value="1"/>
</dbReference>
<keyword evidence="3" id="KW-1185">Reference proteome</keyword>
<sequence>MIVGTVKLPDGKYGLGAVWIADGKVLQITPGVPGPDATGSAHVTDVQGAYVLPGAIDAHVHCYSHDGEGMLAATRAAAAGGVTTIVEMPFDRVGPVKDASKLLRKREIVSREAVTDVALLGTLWPGGGWREAQALAEAGAVGFKVSLFHTDTERFPRVDDAELLNVMAAVTDVDLTLCVHAENNEIVQNLSRIEQESNPYDPLTHVRTRPPVSESLGVLTAMEIAHDRGTRLHLCHMSIPRAVQLAAFWREDGADISLETCPHYLTFTAADMKEQHGRLKINPPLREREHVEGLWQGIGDGLVPVLSSDHAPWPLSLKDDPEILKNASGAPGVQTLAVVTLGQALARDPEPSGLFDRTVSALTAGPAERFGFADRKGRLEPGYDADIMVFRPDAGYTVSDEEQFSNAGWTPYAGMNPGGYMEKTFLRGRLIWDASTGVVAQPSGELVTRS</sequence>
<dbReference type="GO" id="GO:0005737">
    <property type="term" value="C:cytoplasm"/>
    <property type="evidence" value="ECO:0007669"/>
    <property type="project" value="TreeGrafter"/>
</dbReference>
<dbReference type="InterPro" id="IPR006680">
    <property type="entry name" value="Amidohydro-rel"/>
</dbReference>
<dbReference type="PANTHER" id="PTHR43668">
    <property type="entry name" value="ALLANTOINASE"/>
    <property type="match status" value="1"/>
</dbReference>
<dbReference type="AlphaFoldDB" id="N1USD8"/>
<evidence type="ECO:0000313" key="3">
    <source>
        <dbReference type="Proteomes" id="UP000010729"/>
    </source>
</evidence>
<dbReference type="Proteomes" id="UP000010729">
    <property type="component" value="Unassembled WGS sequence"/>
</dbReference>
<keyword evidence="2" id="KW-0378">Hydrolase</keyword>
<proteinExistence type="predicted"/>
<organism evidence="2 3">
    <name type="scientific">Arthrobacter crystallopoietes BAB-32</name>
    <dbReference type="NCBI Taxonomy" id="1246476"/>
    <lineage>
        <taxon>Bacteria</taxon>
        <taxon>Bacillati</taxon>
        <taxon>Actinomycetota</taxon>
        <taxon>Actinomycetes</taxon>
        <taxon>Micrococcales</taxon>
        <taxon>Micrococcaceae</taxon>
        <taxon>Crystallibacter</taxon>
    </lineage>
</organism>
<dbReference type="Gene3D" id="3.20.20.140">
    <property type="entry name" value="Metal-dependent hydrolases"/>
    <property type="match status" value="1"/>
</dbReference>
<dbReference type="GO" id="GO:0004038">
    <property type="term" value="F:allantoinase activity"/>
    <property type="evidence" value="ECO:0007669"/>
    <property type="project" value="TreeGrafter"/>
</dbReference>
<dbReference type="InterPro" id="IPR032466">
    <property type="entry name" value="Metal_Hydrolase"/>
</dbReference>